<organism evidence="1 2">
    <name type="scientific">Candidatus Uhrbacteria bacterium CG_4_9_14_0_2_um_filter_41_50</name>
    <dbReference type="NCBI Taxonomy" id="1975031"/>
    <lineage>
        <taxon>Bacteria</taxon>
        <taxon>Candidatus Uhriibacteriota</taxon>
    </lineage>
</organism>
<name>A0A2M8EPJ5_9BACT</name>
<evidence type="ECO:0000313" key="2">
    <source>
        <dbReference type="Proteomes" id="UP000230251"/>
    </source>
</evidence>
<gene>
    <name evidence="1" type="ORF">CO057_01640</name>
</gene>
<comment type="caution">
    <text evidence="1">The sequence shown here is derived from an EMBL/GenBank/DDBJ whole genome shotgun (WGS) entry which is preliminary data.</text>
</comment>
<protein>
    <submittedName>
        <fullName evidence="1">Uncharacterized protein</fullName>
    </submittedName>
</protein>
<reference evidence="2" key="1">
    <citation type="submission" date="2017-09" db="EMBL/GenBank/DDBJ databases">
        <title>Depth-based differentiation of microbial function through sediment-hosted aquifers and enrichment of novel symbionts in the deep terrestrial subsurface.</title>
        <authorList>
            <person name="Probst A.J."/>
            <person name="Ladd B."/>
            <person name="Jarett J.K."/>
            <person name="Geller-Mcgrath D.E."/>
            <person name="Sieber C.M.K."/>
            <person name="Emerson J.B."/>
            <person name="Anantharaman K."/>
            <person name="Thomas B.C."/>
            <person name="Malmstrom R."/>
            <person name="Stieglmeier M."/>
            <person name="Klingl A."/>
            <person name="Woyke T."/>
            <person name="Ryan C.M."/>
            <person name="Banfield J.F."/>
        </authorList>
    </citation>
    <scope>NUCLEOTIDE SEQUENCE [LARGE SCALE GENOMIC DNA]</scope>
</reference>
<dbReference type="EMBL" id="PFSI01000025">
    <property type="protein sequence ID" value="PJC24663.1"/>
    <property type="molecule type" value="Genomic_DNA"/>
</dbReference>
<dbReference type="AlphaFoldDB" id="A0A2M8EPJ5"/>
<evidence type="ECO:0000313" key="1">
    <source>
        <dbReference type="EMBL" id="PJC24663.1"/>
    </source>
</evidence>
<proteinExistence type="predicted"/>
<dbReference type="Proteomes" id="UP000230251">
    <property type="component" value="Unassembled WGS sequence"/>
</dbReference>
<accession>A0A2M8EPJ5</accession>
<sequence length="79" mass="8892">MNESILIEILRKGILEIRVLSVSANKCSCKQVNVLANILHNIPSALGNAEKFDFDFLKSELLNYESKFGKLGDSYLDLF</sequence>